<accession>A0ABR6NKT1</accession>
<dbReference type="InterPro" id="IPR000843">
    <property type="entry name" value="HTH_LacI"/>
</dbReference>
<sequence length="343" mass="37383">MTNMSSEGPVRRRAGATLADVARAARVSTATVSRALNTPDLLTKETLGRVHAAIAETGYIPSLTTGTVITNRSRLIAIMAPPTPLELFDTTVRAAVAALDDGGYQTLLGIYERNATREKIVTQILSRRPGGLILIGLPMSPDVRALLVESNLPIVETWETPITPIDMVAGISHHDIGIEVGNFLLRKGYQRPMIFSTDSSRGHIRRYGISRVLMEAGRPEPRSIDHTLPGTIGEGRRSFARIWEAGERPDVIVCSSDWLAQGILIEASVRGVRVPEDVAVVGFGDFDFARELEPSLTSVRIDGAEMGRQAAALMLQALSRSQRDRSKAPRIDIGFKLVERRST</sequence>
<dbReference type="CDD" id="cd01575">
    <property type="entry name" value="PBP1_GntR"/>
    <property type="match status" value="1"/>
</dbReference>
<keyword evidence="6" id="KW-1185">Reference proteome</keyword>
<keyword evidence="2" id="KW-0238">DNA-binding</keyword>
<dbReference type="RefSeq" id="WP_184156582.1">
    <property type="nucleotide sequence ID" value="NZ_JACHKA010000001.1"/>
</dbReference>
<dbReference type="Pfam" id="PF13377">
    <property type="entry name" value="Peripla_BP_3"/>
    <property type="match status" value="1"/>
</dbReference>
<dbReference type="InterPro" id="IPR028082">
    <property type="entry name" value="Peripla_BP_I"/>
</dbReference>
<dbReference type="EMBL" id="JACHKA010000001">
    <property type="protein sequence ID" value="MBB5987888.1"/>
    <property type="molecule type" value="Genomic_DNA"/>
</dbReference>
<name>A0ABR6NKT1_9SPHN</name>
<reference evidence="5 6" key="1">
    <citation type="submission" date="2020-08" db="EMBL/GenBank/DDBJ databases">
        <title>Exploring microbial biodiversity for novel pathways involved in the catabolism of aromatic compounds derived from lignin.</title>
        <authorList>
            <person name="Elkins J."/>
        </authorList>
    </citation>
    <scope>NUCLEOTIDE SEQUENCE [LARGE SCALE GENOMIC DNA]</scope>
    <source>
        <strain evidence="5 6">B1D3A</strain>
    </source>
</reference>
<dbReference type="PROSITE" id="PS00356">
    <property type="entry name" value="HTH_LACI_1"/>
    <property type="match status" value="1"/>
</dbReference>
<dbReference type="PANTHER" id="PTHR30146">
    <property type="entry name" value="LACI-RELATED TRANSCRIPTIONAL REPRESSOR"/>
    <property type="match status" value="1"/>
</dbReference>
<dbReference type="CDD" id="cd01392">
    <property type="entry name" value="HTH_LacI"/>
    <property type="match status" value="1"/>
</dbReference>
<evidence type="ECO:0000313" key="5">
    <source>
        <dbReference type="EMBL" id="MBB5987888.1"/>
    </source>
</evidence>
<feature type="domain" description="HTH lacI-type" evidence="4">
    <location>
        <begin position="16"/>
        <end position="70"/>
    </location>
</feature>
<gene>
    <name evidence="5" type="ORF">HNP60_003862</name>
</gene>
<dbReference type="Gene3D" id="3.40.50.2300">
    <property type="match status" value="2"/>
</dbReference>
<dbReference type="Proteomes" id="UP001138540">
    <property type="component" value="Unassembled WGS sequence"/>
</dbReference>
<dbReference type="Pfam" id="PF00356">
    <property type="entry name" value="LacI"/>
    <property type="match status" value="1"/>
</dbReference>
<keyword evidence="3" id="KW-0804">Transcription</keyword>
<protein>
    <submittedName>
        <fullName evidence="5">LacI family gluconate utilization system Gnt-I transcriptional repressor</fullName>
    </submittedName>
</protein>
<evidence type="ECO:0000259" key="4">
    <source>
        <dbReference type="PROSITE" id="PS50932"/>
    </source>
</evidence>
<proteinExistence type="predicted"/>
<dbReference type="InterPro" id="IPR046335">
    <property type="entry name" value="LacI/GalR-like_sensor"/>
</dbReference>
<dbReference type="PANTHER" id="PTHR30146:SF33">
    <property type="entry name" value="TRANSCRIPTIONAL REGULATOR"/>
    <property type="match status" value="1"/>
</dbReference>
<dbReference type="Gene3D" id="1.10.260.40">
    <property type="entry name" value="lambda repressor-like DNA-binding domains"/>
    <property type="match status" value="1"/>
</dbReference>
<evidence type="ECO:0000313" key="6">
    <source>
        <dbReference type="Proteomes" id="UP001138540"/>
    </source>
</evidence>
<organism evidence="5 6">
    <name type="scientific">Sphingobium lignivorans</name>
    <dbReference type="NCBI Taxonomy" id="2735886"/>
    <lineage>
        <taxon>Bacteria</taxon>
        <taxon>Pseudomonadati</taxon>
        <taxon>Pseudomonadota</taxon>
        <taxon>Alphaproteobacteria</taxon>
        <taxon>Sphingomonadales</taxon>
        <taxon>Sphingomonadaceae</taxon>
        <taxon>Sphingobium</taxon>
    </lineage>
</organism>
<keyword evidence="1" id="KW-0805">Transcription regulation</keyword>
<dbReference type="SUPFAM" id="SSF47413">
    <property type="entry name" value="lambda repressor-like DNA-binding domains"/>
    <property type="match status" value="1"/>
</dbReference>
<evidence type="ECO:0000256" key="1">
    <source>
        <dbReference type="ARBA" id="ARBA00023015"/>
    </source>
</evidence>
<evidence type="ECO:0000256" key="2">
    <source>
        <dbReference type="ARBA" id="ARBA00023125"/>
    </source>
</evidence>
<comment type="caution">
    <text evidence="5">The sequence shown here is derived from an EMBL/GenBank/DDBJ whole genome shotgun (WGS) entry which is preliminary data.</text>
</comment>
<evidence type="ECO:0000256" key="3">
    <source>
        <dbReference type="ARBA" id="ARBA00023163"/>
    </source>
</evidence>
<dbReference type="PROSITE" id="PS50932">
    <property type="entry name" value="HTH_LACI_2"/>
    <property type="match status" value="1"/>
</dbReference>
<dbReference type="SUPFAM" id="SSF53822">
    <property type="entry name" value="Periplasmic binding protein-like I"/>
    <property type="match status" value="1"/>
</dbReference>
<dbReference type="SMART" id="SM00354">
    <property type="entry name" value="HTH_LACI"/>
    <property type="match status" value="1"/>
</dbReference>
<dbReference type="InterPro" id="IPR010982">
    <property type="entry name" value="Lambda_DNA-bd_dom_sf"/>
</dbReference>